<dbReference type="EC" id="5.2.1.8" evidence="2"/>
<keyword evidence="4 6" id="KW-0697">Rotamase</keyword>
<feature type="region of interest" description="Disordered" evidence="7">
    <location>
        <begin position="213"/>
        <end position="234"/>
    </location>
</feature>
<keyword evidence="8" id="KW-1133">Transmembrane helix</keyword>
<dbReference type="PROSITE" id="PS50198">
    <property type="entry name" value="PPIC_PPIASE_2"/>
    <property type="match status" value="1"/>
</dbReference>
<evidence type="ECO:0000256" key="2">
    <source>
        <dbReference type="ARBA" id="ARBA00013194"/>
    </source>
</evidence>
<accession>A0A223D5Q9</accession>
<feature type="compositionally biased region" description="Basic and acidic residues" evidence="7">
    <location>
        <begin position="339"/>
        <end position="348"/>
    </location>
</feature>
<comment type="catalytic activity">
    <reaction evidence="1">
        <text>[protein]-peptidylproline (omega=180) = [protein]-peptidylproline (omega=0)</text>
        <dbReference type="Rhea" id="RHEA:16237"/>
        <dbReference type="Rhea" id="RHEA-COMP:10747"/>
        <dbReference type="Rhea" id="RHEA-COMP:10748"/>
        <dbReference type="ChEBI" id="CHEBI:83833"/>
        <dbReference type="ChEBI" id="CHEBI:83834"/>
        <dbReference type="EC" id="5.2.1.8"/>
    </reaction>
</comment>
<dbReference type="PROSITE" id="PS01096">
    <property type="entry name" value="PPIC_PPIASE_1"/>
    <property type="match status" value="1"/>
</dbReference>
<evidence type="ECO:0000256" key="3">
    <source>
        <dbReference type="ARBA" id="ARBA00022729"/>
    </source>
</evidence>
<dbReference type="KEGG" id="tab:CIG75_18155"/>
<dbReference type="SUPFAM" id="SSF109998">
    <property type="entry name" value="Triger factor/SurA peptide-binding domain-like"/>
    <property type="match status" value="1"/>
</dbReference>
<name>A0A223D5Q9_9BACL</name>
<keyword evidence="8" id="KW-0472">Membrane</keyword>
<evidence type="ECO:0000259" key="9">
    <source>
        <dbReference type="PROSITE" id="PS50198"/>
    </source>
</evidence>
<gene>
    <name evidence="10" type="ORF">CIG75_18155</name>
</gene>
<feature type="transmembrane region" description="Helical" evidence="8">
    <location>
        <begin position="33"/>
        <end position="50"/>
    </location>
</feature>
<evidence type="ECO:0000256" key="7">
    <source>
        <dbReference type="SAM" id="MobiDB-lite"/>
    </source>
</evidence>
<dbReference type="PANTHER" id="PTHR47245">
    <property type="entry name" value="PEPTIDYLPROLYL ISOMERASE"/>
    <property type="match status" value="1"/>
</dbReference>
<dbReference type="InterPro" id="IPR046357">
    <property type="entry name" value="PPIase_dom_sf"/>
</dbReference>
<evidence type="ECO:0000256" key="1">
    <source>
        <dbReference type="ARBA" id="ARBA00000971"/>
    </source>
</evidence>
<evidence type="ECO:0000256" key="4">
    <source>
        <dbReference type="ARBA" id="ARBA00023110"/>
    </source>
</evidence>
<dbReference type="EMBL" id="CP022657">
    <property type="protein sequence ID" value="ASS76704.1"/>
    <property type="molecule type" value="Genomic_DNA"/>
</dbReference>
<evidence type="ECO:0000256" key="6">
    <source>
        <dbReference type="PROSITE-ProRule" id="PRU00278"/>
    </source>
</evidence>
<keyword evidence="8" id="KW-0812">Transmembrane</keyword>
<sequence length="348" mass="38511">MRFTKNTTILLCGHEIHQNGYVVEGVRKKMKTAIAGAVIGAAVVGGIWFFSNTDSTVVSVGSAKITQSELVEKLEQVGGKDTLKRMIEEQVVLNQGKEMGLLATDAEIDKEIQTIIDDRFNKDKAQLEAALKDSNMTMDDLRKELKMSVTAKKIAVKDITVSDEEVNEYYEANKSTTLGTPAKAKARHILIKDEGKANEIFKQLQANPDDFEKLAKEHSEDSSKDQGGDLGEFPKGTMVKEFEEVVFGEGTKINEIQKPVKSEFGYHIIKVESRTDAVVPKLDDVKEKIVDTLKEQKAKAYQDLLEELVAKESIKINKSKYKGLMDPAEPSTELPLGEGHSEGDGHSH</sequence>
<keyword evidence="5 6" id="KW-0413">Isomerase</keyword>
<dbReference type="Gene3D" id="1.10.4030.10">
    <property type="entry name" value="Porin chaperone SurA, peptide-binding domain"/>
    <property type="match status" value="1"/>
</dbReference>
<dbReference type="InterPro" id="IPR027304">
    <property type="entry name" value="Trigger_fact/SurA_dom_sf"/>
</dbReference>
<feature type="region of interest" description="Disordered" evidence="7">
    <location>
        <begin position="321"/>
        <end position="348"/>
    </location>
</feature>
<dbReference type="GO" id="GO:0003755">
    <property type="term" value="F:peptidyl-prolyl cis-trans isomerase activity"/>
    <property type="evidence" value="ECO:0007669"/>
    <property type="project" value="UniProtKB-KW"/>
</dbReference>
<reference evidence="10 11" key="1">
    <citation type="journal article" date="2015" name="Int. J. Syst. Evol. Microbiol.">
        <title>Tumebacillus algifaecis sp. nov., isolated from decomposing algal scum.</title>
        <authorList>
            <person name="Wu Y.F."/>
            <person name="Zhang B."/>
            <person name="Xing P."/>
            <person name="Wu Q.L."/>
            <person name="Liu S.J."/>
        </authorList>
    </citation>
    <scope>NUCLEOTIDE SEQUENCE [LARGE SCALE GENOMIC DNA]</scope>
    <source>
        <strain evidence="10 11">THMBR28</strain>
    </source>
</reference>
<dbReference type="Gene3D" id="3.10.50.40">
    <property type="match status" value="1"/>
</dbReference>
<dbReference type="Pfam" id="PF13624">
    <property type="entry name" value="SurA_N_3"/>
    <property type="match status" value="1"/>
</dbReference>
<keyword evidence="11" id="KW-1185">Reference proteome</keyword>
<keyword evidence="3" id="KW-0732">Signal</keyword>
<dbReference type="Pfam" id="PF13616">
    <property type="entry name" value="Rotamase_3"/>
    <property type="match status" value="1"/>
</dbReference>
<dbReference type="Proteomes" id="UP000214688">
    <property type="component" value="Chromosome"/>
</dbReference>
<feature type="domain" description="PpiC" evidence="9">
    <location>
        <begin position="181"/>
        <end position="273"/>
    </location>
</feature>
<organism evidence="10 11">
    <name type="scientific">Tumebacillus algifaecis</name>
    <dbReference type="NCBI Taxonomy" id="1214604"/>
    <lineage>
        <taxon>Bacteria</taxon>
        <taxon>Bacillati</taxon>
        <taxon>Bacillota</taxon>
        <taxon>Bacilli</taxon>
        <taxon>Bacillales</taxon>
        <taxon>Alicyclobacillaceae</taxon>
        <taxon>Tumebacillus</taxon>
    </lineage>
</organism>
<dbReference type="InterPro" id="IPR000297">
    <property type="entry name" value="PPIase_PpiC"/>
</dbReference>
<protein>
    <recommendedName>
        <fullName evidence="2">peptidylprolyl isomerase</fullName>
        <ecNumber evidence="2">5.2.1.8</ecNumber>
    </recommendedName>
</protein>
<dbReference type="InterPro" id="IPR050245">
    <property type="entry name" value="PrsA_foldase"/>
</dbReference>
<evidence type="ECO:0000313" key="11">
    <source>
        <dbReference type="Proteomes" id="UP000214688"/>
    </source>
</evidence>
<evidence type="ECO:0000256" key="8">
    <source>
        <dbReference type="SAM" id="Phobius"/>
    </source>
</evidence>
<feature type="compositionally biased region" description="Basic and acidic residues" evidence="7">
    <location>
        <begin position="213"/>
        <end position="227"/>
    </location>
</feature>
<evidence type="ECO:0000256" key="5">
    <source>
        <dbReference type="ARBA" id="ARBA00023235"/>
    </source>
</evidence>
<dbReference type="SUPFAM" id="SSF54534">
    <property type="entry name" value="FKBP-like"/>
    <property type="match status" value="1"/>
</dbReference>
<dbReference type="AlphaFoldDB" id="A0A223D5Q9"/>
<dbReference type="PANTHER" id="PTHR47245:SF1">
    <property type="entry name" value="FOLDASE PROTEIN PRSA"/>
    <property type="match status" value="1"/>
</dbReference>
<proteinExistence type="predicted"/>
<dbReference type="InterPro" id="IPR023058">
    <property type="entry name" value="PPIase_PpiC_CS"/>
</dbReference>
<evidence type="ECO:0000313" key="10">
    <source>
        <dbReference type="EMBL" id="ASS76704.1"/>
    </source>
</evidence>